<comment type="caution">
    <text evidence="1">The sequence shown here is derived from an EMBL/GenBank/DDBJ whole genome shotgun (WGS) entry which is preliminary data.</text>
</comment>
<protein>
    <submittedName>
        <fullName evidence="1">Uncharacterized protein</fullName>
    </submittedName>
</protein>
<organism evidence="1 2">
    <name type="scientific">Plakobranchus ocellatus</name>
    <dbReference type="NCBI Taxonomy" id="259542"/>
    <lineage>
        <taxon>Eukaryota</taxon>
        <taxon>Metazoa</taxon>
        <taxon>Spiralia</taxon>
        <taxon>Lophotrochozoa</taxon>
        <taxon>Mollusca</taxon>
        <taxon>Gastropoda</taxon>
        <taxon>Heterobranchia</taxon>
        <taxon>Euthyneura</taxon>
        <taxon>Panpulmonata</taxon>
        <taxon>Sacoglossa</taxon>
        <taxon>Placobranchoidea</taxon>
        <taxon>Plakobranchidae</taxon>
        <taxon>Plakobranchus</taxon>
    </lineage>
</organism>
<name>A0AAV4CT57_9GAST</name>
<proteinExistence type="predicted"/>
<dbReference type="EMBL" id="BLXT01006951">
    <property type="protein sequence ID" value="GFO35058.1"/>
    <property type="molecule type" value="Genomic_DNA"/>
</dbReference>
<keyword evidence="2" id="KW-1185">Reference proteome</keyword>
<dbReference type="Proteomes" id="UP000735302">
    <property type="component" value="Unassembled WGS sequence"/>
</dbReference>
<sequence length="70" mass="8335">MITFRMFLKPKTSKFDKCKEWIRLCNQTHDDLNINRIERKTSNTRFWDLRHLMGGNSDMKLEVISEDSGG</sequence>
<evidence type="ECO:0000313" key="1">
    <source>
        <dbReference type="EMBL" id="GFO35058.1"/>
    </source>
</evidence>
<accession>A0AAV4CT57</accession>
<reference evidence="1 2" key="1">
    <citation type="journal article" date="2021" name="Elife">
        <title>Chloroplast acquisition without the gene transfer in kleptoplastic sea slugs, Plakobranchus ocellatus.</title>
        <authorList>
            <person name="Maeda T."/>
            <person name="Takahashi S."/>
            <person name="Yoshida T."/>
            <person name="Shimamura S."/>
            <person name="Takaki Y."/>
            <person name="Nagai Y."/>
            <person name="Toyoda A."/>
            <person name="Suzuki Y."/>
            <person name="Arimoto A."/>
            <person name="Ishii H."/>
            <person name="Satoh N."/>
            <person name="Nishiyama T."/>
            <person name="Hasebe M."/>
            <person name="Maruyama T."/>
            <person name="Minagawa J."/>
            <person name="Obokata J."/>
            <person name="Shigenobu S."/>
        </authorList>
    </citation>
    <scope>NUCLEOTIDE SEQUENCE [LARGE SCALE GENOMIC DNA]</scope>
</reference>
<evidence type="ECO:0000313" key="2">
    <source>
        <dbReference type="Proteomes" id="UP000735302"/>
    </source>
</evidence>
<gene>
    <name evidence="1" type="ORF">PoB_006156300</name>
</gene>
<dbReference type="AlphaFoldDB" id="A0AAV4CT57"/>